<accession>A0A6A3UTQ8</accession>
<dbReference type="AlphaFoldDB" id="A0A6A3UTQ8"/>
<comment type="caution">
    <text evidence="2">The sequence shown here is derived from an EMBL/GenBank/DDBJ whole genome shotgun (WGS) entry which is preliminary data.</text>
</comment>
<name>A0A6A3UTQ8_9STRA</name>
<evidence type="ECO:0000313" key="3">
    <source>
        <dbReference type="Proteomes" id="UP000440732"/>
    </source>
</evidence>
<evidence type="ECO:0000313" key="1">
    <source>
        <dbReference type="EMBL" id="KAE9136371.1"/>
    </source>
</evidence>
<dbReference type="Proteomes" id="UP000488956">
    <property type="component" value="Unassembled WGS sequence"/>
</dbReference>
<evidence type="ECO:0000313" key="4">
    <source>
        <dbReference type="Proteomes" id="UP000488956"/>
    </source>
</evidence>
<dbReference type="Proteomes" id="UP000440732">
    <property type="component" value="Unassembled WGS sequence"/>
</dbReference>
<evidence type="ECO:0008006" key="5">
    <source>
        <dbReference type="Google" id="ProtNLM"/>
    </source>
</evidence>
<protein>
    <recommendedName>
        <fullName evidence="5">Reverse transcriptase Ty1/copia-type domain-containing protein</fullName>
    </recommendedName>
</protein>
<dbReference type="EMBL" id="QXFX01000044">
    <property type="protein sequence ID" value="KAE9136371.1"/>
    <property type="molecule type" value="Genomic_DNA"/>
</dbReference>
<dbReference type="EMBL" id="QXGA01000056">
    <property type="protein sequence ID" value="KAE9153831.1"/>
    <property type="molecule type" value="Genomic_DNA"/>
</dbReference>
<gene>
    <name evidence="2" type="ORF">PF006_g2083</name>
    <name evidence="1" type="ORF">PF010_g1714</name>
</gene>
<evidence type="ECO:0000313" key="2">
    <source>
        <dbReference type="EMBL" id="KAE9153831.1"/>
    </source>
</evidence>
<proteinExistence type="predicted"/>
<organism evidence="2 3">
    <name type="scientific">Phytophthora fragariae</name>
    <dbReference type="NCBI Taxonomy" id="53985"/>
    <lineage>
        <taxon>Eukaryota</taxon>
        <taxon>Sar</taxon>
        <taxon>Stramenopiles</taxon>
        <taxon>Oomycota</taxon>
        <taxon>Peronosporomycetes</taxon>
        <taxon>Peronosporales</taxon>
        <taxon>Peronosporaceae</taxon>
        <taxon>Phytophthora</taxon>
    </lineage>
</organism>
<sequence>MGLARLDSDYSLYVLKKDREVTLLLTVYVDDLLLMGPRKLCEEVAASLQETFEITMMGGGQVPARRGDSH</sequence>
<reference evidence="2 3" key="1">
    <citation type="submission" date="2018-08" db="EMBL/GenBank/DDBJ databases">
        <title>Genomic investigation of the strawberry pathogen Phytophthora fragariae indicates pathogenicity is determined by transcriptional variation in three key races.</title>
        <authorList>
            <person name="Adams T.M."/>
            <person name="Armitage A.D."/>
            <person name="Sobczyk M.K."/>
            <person name="Bates H.J."/>
            <person name="Dunwell J.M."/>
            <person name="Nellist C.F."/>
            <person name="Harrison R.J."/>
        </authorList>
    </citation>
    <scope>NUCLEOTIDE SEQUENCE [LARGE SCALE GENOMIC DNA]</scope>
    <source>
        <strain evidence="2 3">NOV-5</strain>
        <strain evidence="1 4">ONT-3</strain>
    </source>
</reference>